<proteinExistence type="predicted"/>
<dbReference type="GO" id="GO:0016758">
    <property type="term" value="F:hexosyltransferase activity"/>
    <property type="evidence" value="ECO:0007669"/>
    <property type="project" value="UniProtKB-ARBA"/>
</dbReference>
<dbReference type="InterPro" id="IPR029044">
    <property type="entry name" value="Nucleotide-diphossugar_trans"/>
</dbReference>
<accession>F5ZBH5</accession>
<dbReference type="PANTHER" id="PTHR22916">
    <property type="entry name" value="GLYCOSYLTRANSFERASE"/>
    <property type="match status" value="1"/>
</dbReference>
<reference evidence="2 3" key="1">
    <citation type="journal article" date="2011" name="J. Bacteriol.">
        <title>Complete genome sequence of the polycyclic aromatic hydrocarbon-degrading bacterium Alteromonas sp. strain SN2.</title>
        <authorList>
            <person name="Jin H.M."/>
            <person name="Jeong H."/>
            <person name="Moon E.J."/>
            <person name="Math R.K."/>
            <person name="Lee K."/>
            <person name="Kim H.J."/>
            <person name="Jeon C.O."/>
            <person name="Oh T.K."/>
            <person name="Kim J.F."/>
        </authorList>
    </citation>
    <scope>NUCLEOTIDE SEQUENCE [LARGE SCALE GENOMIC DNA]</scope>
    <source>
        <strain evidence="3">JCM 17741 / KACC 18427 / KCTC 11700BP / SN2</strain>
    </source>
</reference>
<dbReference type="RefSeq" id="WP_013784567.1">
    <property type="nucleotide sequence ID" value="NC_015554.1"/>
</dbReference>
<name>F5ZBH5_ALTNA</name>
<keyword evidence="2" id="KW-0808">Transferase</keyword>
<evidence type="ECO:0000259" key="1">
    <source>
        <dbReference type="Pfam" id="PF00535"/>
    </source>
</evidence>
<dbReference type="SUPFAM" id="SSF53448">
    <property type="entry name" value="Nucleotide-diphospho-sugar transferases"/>
    <property type="match status" value="1"/>
</dbReference>
<keyword evidence="3" id="KW-1185">Reference proteome</keyword>
<dbReference type="AlphaFoldDB" id="F5ZBH5"/>
<dbReference type="PANTHER" id="PTHR22916:SF3">
    <property type="entry name" value="UDP-GLCNAC:BETAGAL BETA-1,3-N-ACETYLGLUCOSAMINYLTRANSFERASE-LIKE PROTEIN 1"/>
    <property type="match status" value="1"/>
</dbReference>
<evidence type="ECO:0000313" key="2">
    <source>
        <dbReference type="EMBL" id="AEF03632.1"/>
    </source>
</evidence>
<feature type="domain" description="Glycosyltransferase 2-like" evidence="1">
    <location>
        <begin position="9"/>
        <end position="162"/>
    </location>
</feature>
<dbReference type="KEGG" id="alt:ambt_10540"/>
<protein>
    <submittedName>
        <fullName evidence="2">Glycosyl transferase family protein</fullName>
    </submittedName>
</protein>
<dbReference type="eggNOG" id="COG1215">
    <property type="taxonomic scope" value="Bacteria"/>
</dbReference>
<sequence length="312" mass="36045">MNPTPPLISIVIPVYNAERFIEKAIESICNQSYKNIEIIVIDDGSIDESLQIIKSIRDDRIRIISRENRGLIASLNEGINLSRGSYIARMDADDISSPIRIEQQVKYFEHHIDCGVLFTGLEYIDENGNIIRKKVSDKTREIEPVEFLFGCPLCHPTAMFNMNKLTKDDLIYDPKFDKVEDFELWTRLSKTTGISLLNEVLFQYRIHSESITSKNRKNQRESAVEAIYKNLCDVKNKKIKNKLRLIYNNHQDQGGIFKTGWVLILLFFKLKGINIKFSRFVYAQKSYGILKRKLKLSPVKSLRSDLNSSSSK</sequence>
<dbReference type="InterPro" id="IPR001173">
    <property type="entry name" value="Glyco_trans_2-like"/>
</dbReference>
<dbReference type="Proteomes" id="UP000000683">
    <property type="component" value="Chromosome"/>
</dbReference>
<dbReference type="OrthoDB" id="9802649at2"/>
<gene>
    <name evidence="2" type="ordered locus">ambt_10540</name>
</gene>
<dbReference type="HOGENOM" id="CLU_025996_0_4_6"/>
<dbReference type="EMBL" id="CP002339">
    <property type="protein sequence ID" value="AEF03632.1"/>
    <property type="molecule type" value="Genomic_DNA"/>
</dbReference>
<organism evidence="2 3">
    <name type="scientific">Alteromonas naphthalenivorans</name>
    <dbReference type="NCBI Taxonomy" id="715451"/>
    <lineage>
        <taxon>Bacteria</taxon>
        <taxon>Pseudomonadati</taxon>
        <taxon>Pseudomonadota</taxon>
        <taxon>Gammaproteobacteria</taxon>
        <taxon>Alteromonadales</taxon>
        <taxon>Alteromonadaceae</taxon>
        <taxon>Alteromonas/Salinimonas group</taxon>
        <taxon>Alteromonas</taxon>
    </lineage>
</organism>
<evidence type="ECO:0000313" key="3">
    <source>
        <dbReference type="Proteomes" id="UP000000683"/>
    </source>
</evidence>
<dbReference type="Pfam" id="PF00535">
    <property type="entry name" value="Glycos_transf_2"/>
    <property type="match status" value="1"/>
</dbReference>
<dbReference type="Gene3D" id="3.90.550.10">
    <property type="entry name" value="Spore Coat Polysaccharide Biosynthesis Protein SpsA, Chain A"/>
    <property type="match status" value="1"/>
</dbReference>